<comment type="pathway">
    <text evidence="2 14">Cofactor biosynthesis; FMN biosynthesis; FMN from riboflavin (ATP route): step 1/1.</text>
</comment>
<dbReference type="NCBIfam" id="NF004160">
    <property type="entry name" value="PRK05627.1-3"/>
    <property type="match status" value="1"/>
</dbReference>
<keyword evidence="9 14" id="KW-0274">FAD</keyword>
<comment type="similarity">
    <text evidence="14">Belongs to the ribF family.</text>
</comment>
<dbReference type="Gene3D" id="3.40.50.620">
    <property type="entry name" value="HUPs"/>
    <property type="match status" value="1"/>
</dbReference>
<evidence type="ECO:0000313" key="17">
    <source>
        <dbReference type="Proteomes" id="UP001204953"/>
    </source>
</evidence>
<dbReference type="EC" id="2.7.1.26" evidence="14"/>
<comment type="catalytic activity">
    <reaction evidence="13 14">
        <text>FMN + ATP + H(+) = FAD + diphosphate</text>
        <dbReference type="Rhea" id="RHEA:17237"/>
        <dbReference type="ChEBI" id="CHEBI:15378"/>
        <dbReference type="ChEBI" id="CHEBI:30616"/>
        <dbReference type="ChEBI" id="CHEBI:33019"/>
        <dbReference type="ChEBI" id="CHEBI:57692"/>
        <dbReference type="ChEBI" id="CHEBI:58210"/>
        <dbReference type="EC" id="2.7.7.2"/>
    </reaction>
</comment>
<keyword evidence="7 14" id="KW-0547">Nucleotide-binding</keyword>
<comment type="pathway">
    <text evidence="1 14">Cofactor biosynthesis; FAD biosynthesis; FAD from FMN: step 1/1.</text>
</comment>
<evidence type="ECO:0000256" key="11">
    <source>
        <dbReference type="ARBA" id="ARBA00023268"/>
    </source>
</evidence>
<sequence>MWITSSPTTALTPTTVALGNFDGIHRGHEQVIQPILQESRASTALEEQKGLDNLDESNFKETLPIRNGAANDHVYATMATFYPHPREFFSGEAWKLLTPRAEKVKRLSVLGVEQLVLLPFDRELASLTPEQFVEKILIQQLKATHVSVGADFRFGNQRLGTSNDLRAIASSFGVDVTIVPLFTYEGERISSSLIRESLETGDIDKANRLLGRSYSLTGVVIKGQQMGRTIGFPTANLQLPPDKFLPRHGVYCVRVSTSSLSSLASEQFGVMNIGMRPTVNGTSLTVEIHLLDWTGDLYGQTLIVSIEKFLRSEAKFPSLDALKSQIQADCAAARVYFGNGQ</sequence>
<comment type="catalytic activity">
    <reaction evidence="12 14">
        <text>riboflavin + ATP = FMN + ADP + H(+)</text>
        <dbReference type="Rhea" id="RHEA:14357"/>
        <dbReference type="ChEBI" id="CHEBI:15378"/>
        <dbReference type="ChEBI" id="CHEBI:30616"/>
        <dbReference type="ChEBI" id="CHEBI:57986"/>
        <dbReference type="ChEBI" id="CHEBI:58210"/>
        <dbReference type="ChEBI" id="CHEBI:456216"/>
        <dbReference type="EC" id="2.7.1.26"/>
    </reaction>
</comment>
<protein>
    <recommendedName>
        <fullName evidence="14">Riboflavin biosynthesis protein</fullName>
    </recommendedName>
    <domain>
        <recommendedName>
            <fullName evidence="14">Riboflavin kinase</fullName>
            <ecNumber evidence="14">2.7.1.26</ecNumber>
        </recommendedName>
        <alternativeName>
            <fullName evidence="14">Flavokinase</fullName>
        </alternativeName>
    </domain>
    <domain>
        <recommendedName>
            <fullName evidence="14">FMN adenylyltransferase</fullName>
            <ecNumber evidence="14">2.7.7.2</ecNumber>
        </recommendedName>
        <alternativeName>
            <fullName evidence="14">FAD pyrophosphorylase</fullName>
        </alternativeName>
        <alternativeName>
            <fullName evidence="14">FAD synthase</fullName>
        </alternativeName>
    </domain>
</protein>
<dbReference type="AlphaFoldDB" id="A0AAE3GU26"/>
<accession>A0AAE3GU26</accession>
<dbReference type="InterPro" id="IPR023465">
    <property type="entry name" value="Riboflavin_kinase_dom_sf"/>
</dbReference>
<dbReference type="RefSeq" id="WP_254012738.1">
    <property type="nucleotide sequence ID" value="NZ_JAMZMM010000157.1"/>
</dbReference>
<comment type="caution">
    <text evidence="16">The sequence shown here is derived from an EMBL/GenBank/DDBJ whole genome shotgun (WGS) entry which is preliminary data.</text>
</comment>
<keyword evidence="8 14" id="KW-0418">Kinase</keyword>
<keyword evidence="3 14" id="KW-0285">Flavoprotein</keyword>
<evidence type="ECO:0000256" key="6">
    <source>
        <dbReference type="ARBA" id="ARBA00022695"/>
    </source>
</evidence>
<evidence type="ECO:0000259" key="15">
    <source>
        <dbReference type="SMART" id="SM00904"/>
    </source>
</evidence>
<dbReference type="GO" id="GO:0005524">
    <property type="term" value="F:ATP binding"/>
    <property type="evidence" value="ECO:0007669"/>
    <property type="project" value="UniProtKB-UniRule"/>
</dbReference>
<gene>
    <name evidence="16" type="ORF">NJ959_16150</name>
</gene>
<keyword evidence="10 14" id="KW-0067">ATP-binding</keyword>
<dbReference type="Pfam" id="PF06574">
    <property type="entry name" value="FAD_syn"/>
    <property type="match status" value="2"/>
</dbReference>
<dbReference type="EC" id="2.7.7.2" evidence="14"/>
<dbReference type="EMBL" id="JAMZMM010000157">
    <property type="protein sequence ID" value="MCP2729966.1"/>
    <property type="molecule type" value="Genomic_DNA"/>
</dbReference>
<evidence type="ECO:0000256" key="7">
    <source>
        <dbReference type="ARBA" id="ARBA00022741"/>
    </source>
</evidence>
<proteinExistence type="inferred from homology"/>
<dbReference type="Proteomes" id="UP001204953">
    <property type="component" value="Unassembled WGS sequence"/>
</dbReference>
<dbReference type="InterPro" id="IPR015865">
    <property type="entry name" value="Riboflavin_kinase_bac/euk"/>
</dbReference>
<keyword evidence="6 14" id="KW-0548">Nucleotidyltransferase</keyword>
<reference evidence="16" key="1">
    <citation type="submission" date="2022-06" db="EMBL/GenBank/DDBJ databases">
        <title>New cyanobacteria of genus Symplocastrum in benthos of Lake Baikal.</title>
        <authorList>
            <person name="Sorokovikova E."/>
            <person name="Tikhonova I."/>
            <person name="Krasnopeev A."/>
            <person name="Evseev P."/>
            <person name="Gladkikh A."/>
            <person name="Belykh O."/>
        </authorList>
    </citation>
    <scope>NUCLEOTIDE SEQUENCE</scope>
    <source>
        <strain evidence="16">BBK-W-15</strain>
    </source>
</reference>
<evidence type="ECO:0000256" key="8">
    <source>
        <dbReference type="ARBA" id="ARBA00022777"/>
    </source>
</evidence>
<evidence type="ECO:0000256" key="10">
    <source>
        <dbReference type="ARBA" id="ARBA00022840"/>
    </source>
</evidence>
<dbReference type="SUPFAM" id="SSF82114">
    <property type="entry name" value="Riboflavin kinase-like"/>
    <property type="match status" value="1"/>
</dbReference>
<dbReference type="GO" id="GO:0006747">
    <property type="term" value="P:FAD biosynthetic process"/>
    <property type="evidence" value="ECO:0007669"/>
    <property type="project" value="UniProtKB-UniRule"/>
</dbReference>
<dbReference type="InterPro" id="IPR002606">
    <property type="entry name" value="Riboflavin_kinase_bac"/>
</dbReference>
<evidence type="ECO:0000256" key="13">
    <source>
        <dbReference type="ARBA" id="ARBA00049494"/>
    </source>
</evidence>
<feature type="domain" description="Riboflavin kinase" evidence="15">
    <location>
        <begin position="209"/>
        <end position="338"/>
    </location>
</feature>
<evidence type="ECO:0000256" key="5">
    <source>
        <dbReference type="ARBA" id="ARBA00022679"/>
    </source>
</evidence>
<dbReference type="InterPro" id="IPR015864">
    <property type="entry name" value="FAD_synthase"/>
</dbReference>
<evidence type="ECO:0000256" key="3">
    <source>
        <dbReference type="ARBA" id="ARBA00022630"/>
    </source>
</evidence>
<keyword evidence="17" id="KW-1185">Reference proteome</keyword>
<dbReference type="GO" id="GO:0008531">
    <property type="term" value="F:riboflavin kinase activity"/>
    <property type="evidence" value="ECO:0007669"/>
    <property type="project" value="UniProtKB-UniRule"/>
</dbReference>
<dbReference type="Gene3D" id="2.40.30.30">
    <property type="entry name" value="Riboflavin kinase-like"/>
    <property type="match status" value="1"/>
</dbReference>
<dbReference type="GO" id="GO:0003919">
    <property type="term" value="F:FMN adenylyltransferase activity"/>
    <property type="evidence" value="ECO:0007669"/>
    <property type="project" value="UniProtKB-UniRule"/>
</dbReference>
<dbReference type="InterPro" id="IPR023468">
    <property type="entry name" value="Riboflavin_kinase"/>
</dbReference>
<evidence type="ECO:0000256" key="14">
    <source>
        <dbReference type="PIRNR" id="PIRNR004491"/>
    </source>
</evidence>
<dbReference type="CDD" id="cd02064">
    <property type="entry name" value="FAD_synthetase_N"/>
    <property type="match status" value="1"/>
</dbReference>
<organism evidence="16 17">
    <name type="scientific">Limnofasciculus baicalensis BBK-W-15</name>
    <dbReference type="NCBI Taxonomy" id="2699891"/>
    <lineage>
        <taxon>Bacteria</taxon>
        <taxon>Bacillati</taxon>
        <taxon>Cyanobacteriota</taxon>
        <taxon>Cyanophyceae</taxon>
        <taxon>Coleofasciculales</taxon>
        <taxon>Coleofasciculaceae</taxon>
        <taxon>Limnofasciculus</taxon>
        <taxon>Limnofasciculus baicalensis</taxon>
    </lineage>
</organism>
<keyword evidence="11" id="KW-0511">Multifunctional enzyme</keyword>
<dbReference type="PANTHER" id="PTHR22749:SF6">
    <property type="entry name" value="RIBOFLAVIN KINASE"/>
    <property type="match status" value="1"/>
</dbReference>
<evidence type="ECO:0000256" key="1">
    <source>
        <dbReference type="ARBA" id="ARBA00004726"/>
    </source>
</evidence>
<evidence type="ECO:0000256" key="2">
    <source>
        <dbReference type="ARBA" id="ARBA00005201"/>
    </source>
</evidence>
<keyword evidence="4 14" id="KW-0288">FMN</keyword>
<dbReference type="SMART" id="SM00904">
    <property type="entry name" value="Flavokinase"/>
    <property type="match status" value="1"/>
</dbReference>
<dbReference type="InterPro" id="IPR014729">
    <property type="entry name" value="Rossmann-like_a/b/a_fold"/>
</dbReference>
<dbReference type="SUPFAM" id="SSF52374">
    <property type="entry name" value="Nucleotidylyl transferase"/>
    <property type="match status" value="1"/>
</dbReference>
<dbReference type="Pfam" id="PF01687">
    <property type="entry name" value="Flavokinase"/>
    <property type="match status" value="1"/>
</dbReference>
<dbReference type="PANTHER" id="PTHR22749">
    <property type="entry name" value="RIBOFLAVIN KINASE/FMN ADENYLYLTRANSFERASE"/>
    <property type="match status" value="1"/>
</dbReference>
<dbReference type="GO" id="GO:0009398">
    <property type="term" value="P:FMN biosynthetic process"/>
    <property type="evidence" value="ECO:0007669"/>
    <property type="project" value="UniProtKB-UniRule"/>
</dbReference>
<keyword evidence="5 14" id="KW-0808">Transferase</keyword>
<name>A0AAE3GU26_9CYAN</name>
<dbReference type="GO" id="GO:0009231">
    <property type="term" value="P:riboflavin biosynthetic process"/>
    <property type="evidence" value="ECO:0007669"/>
    <property type="project" value="InterPro"/>
</dbReference>
<evidence type="ECO:0000313" key="16">
    <source>
        <dbReference type="EMBL" id="MCP2729966.1"/>
    </source>
</evidence>
<dbReference type="NCBIfam" id="TIGR00083">
    <property type="entry name" value="ribF"/>
    <property type="match status" value="1"/>
</dbReference>
<evidence type="ECO:0000256" key="12">
    <source>
        <dbReference type="ARBA" id="ARBA00047880"/>
    </source>
</evidence>
<evidence type="ECO:0000256" key="4">
    <source>
        <dbReference type="ARBA" id="ARBA00022643"/>
    </source>
</evidence>
<dbReference type="PIRSF" id="PIRSF004491">
    <property type="entry name" value="FAD_Synth"/>
    <property type="match status" value="1"/>
</dbReference>
<evidence type="ECO:0000256" key="9">
    <source>
        <dbReference type="ARBA" id="ARBA00022827"/>
    </source>
</evidence>